<dbReference type="Proteomes" id="UP000184465">
    <property type="component" value="Unassembled WGS sequence"/>
</dbReference>
<proteinExistence type="inferred from homology"/>
<keyword evidence="9 10" id="KW-0472">Membrane</keyword>
<keyword evidence="5 10" id="KW-0145">Chemotaxis</keyword>
<evidence type="ECO:0000256" key="5">
    <source>
        <dbReference type="ARBA" id="ARBA00022500"/>
    </source>
</evidence>
<keyword evidence="11" id="KW-0966">Cell projection</keyword>
<protein>
    <recommendedName>
        <fullName evidence="10">Flagellar protein FliL</fullName>
    </recommendedName>
</protein>
<keyword evidence="12" id="KW-1185">Reference proteome</keyword>
<dbReference type="GO" id="GO:0005886">
    <property type="term" value="C:plasma membrane"/>
    <property type="evidence" value="ECO:0007669"/>
    <property type="project" value="UniProtKB-SubCell"/>
</dbReference>
<dbReference type="Pfam" id="PF03748">
    <property type="entry name" value="FliL"/>
    <property type="match status" value="1"/>
</dbReference>
<dbReference type="PANTHER" id="PTHR35091:SF2">
    <property type="entry name" value="FLAGELLAR PROTEIN FLIL"/>
    <property type="match status" value="1"/>
</dbReference>
<keyword evidence="8 10" id="KW-1133">Transmembrane helix</keyword>
<keyword evidence="11" id="KW-0969">Cilium</keyword>
<dbReference type="EMBL" id="FRAG01000015">
    <property type="protein sequence ID" value="SHJ91583.1"/>
    <property type="molecule type" value="Genomic_DNA"/>
</dbReference>
<evidence type="ECO:0000256" key="2">
    <source>
        <dbReference type="ARBA" id="ARBA00004162"/>
    </source>
</evidence>
<gene>
    <name evidence="11" type="ORF">SAMN02745912_01610</name>
</gene>
<evidence type="ECO:0000313" key="12">
    <source>
        <dbReference type="Proteomes" id="UP000184465"/>
    </source>
</evidence>
<dbReference type="PANTHER" id="PTHR35091">
    <property type="entry name" value="FLAGELLAR PROTEIN FLIL"/>
    <property type="match status" value="1"/>
</dbReference>
<evidence type="ECO:0000256" key="4">
    <source>
        <dbReference type="ARBA" id="ARBA00022475"/>
    </source>
</evidence>
<evidence type="ECO:0000256" key="8">
    <source>
        <dbReference type="ARBA" id="ARBA00022989"/>
    </source>
</evidence>
<evidence type="ECO:0000256" key="3">
    <source>
        <dbReference type="ARBA" id="ARBA00008281"/>
    </source>
</evidence>
<dbReference type="GO" id="GO:0006935">
    <property type="term" value="P:chemotaxis"/>
    <property type="evidence" value="ECO:0007669"/>
    <property type="project" value="UniProtKB-KW"/>
</dbReference>
<keyword evidence="11" id="KW-0282">Flagellum</keyword>
<reference evidence="11 12" key="1">
    <citation type="submission" date="2016-11" db="EMBL/GenBank/DDBJ databases">
        <authorList>
            <person name="Jaros S."/>
            <person name="Januszkiewicz K."/>
            <person name="Wedrychowicz H."/>
        </authorList>
    </citation>
    <scope>NUCLEOTIDE SEQUENCE [LARGE SCALE GENOMIC DNA]</scope>
    <source>
        <strain evidence="11 12">DSM 15212</strain>
    </source>
</reference>
<dbReference type="RefSeq" id="WP_073148728.1">
    <property type="nucleotide sequence ID" value="NZ_FRAG01000015.1"/>
</dbReference>
<name>A0A1M6N7B3_PARC5</name>
<keyword evidence="7 10" id="KW-0283">Flagellar rotation</keyword>
<evidence type="ECO:0000256" key="9">
    <source>
        <dbReference type="ARBA" id="ARBA00023136"/>
    </source>
</evidence>
<keyword evidence="4 10" id="KW-1003">Cell membrane</keyword>
<evidence type="ECO:0000256" key="7">
    <source>
        <dbReference type="ARBA" id="ARBA00022779"/>
    </source>
</evidence>
<evidence type="ECO:0000256" key="6">
    <source>
        <dbReference type="ARBA" id="ARBA00022692"/>
    </source>
</evidence>
<comment type="similarity">
    <text evidence="3 10">Belongs to the FliL family.</text>
</comment>
<comment type="function">
    <text evidence="1 10">Controls the rotational direction of flagella during chemotaxis.</text>
</comment>
<accession>A0A1M6N7B3</accession>
<evidence type="ECO:0000256" key="1">
    <source>
        <dbReference type="ARBA" id="ARBA00002254"/>
    </source>
</evidence>
<evidence type="ECO:0000256" key="10">
    <source>
        <dbReference type="RuleBase" id="RU364125"/>
    </source>
</evidence>
<evidence type="ECO:0000313" key="11">
    <source>
        <dbReference type="EMBL" id="SHJ91583.1"/>
    </source>
</evidence>
<comment type="subcellular location">
    <subcellularLocation>
        <location evidence="2">Cell membrane</location>
        <topology evidence="2">Single-pass membrane protein</topology>
    </subcellularLocation>
</comment>
<dbReference type="STRING" id="1121301.SAMN02745912_01610"/>
<dbReference type="InterPro" id="IPR005503">
    <property type="entry name" value="FliL"/>
</dbReference>
<dbReference type="GO" id="GO:0009425">
    <property type="term" value="C:bacterial-type flagellum basal body"/>
    <property type="evidence" value="ECO:0007669"/>
    <property type="project" value="InterPro"/>
</dbReference>
<keyword evidence="6 10" id="KW-0812">Transmembrane</keyword>
<sequence length="138" mass="16070">MSLKKVLILSLIGFLVLALIFTLVFFLVLNKKEASKEQKVEYYKFKLDEMYTNIKESNNILKINITIEYTDSKLAEVLTKNKERITNDILELLRDKTIKDMSGEEGQQKARKDIQNKIVNIVESNAISNVYFTEFIIQ</sequence>
<feature type="transmembrane region" description="Helical" evidence="10">
    <location>
        <begin position="6"/>
        <end position="29"/>
    </location>
</feature>
<organism evidence="11 12">
    <name type="scientific">Paramaledivibacter caminithermalis (strain DSM 15212 / CIP 107654 / DViRD3)</name>
    <name type="common">Clostridium caminithermale</name>
    <dbReference type="NCBI Taxonomy" id="1121301"/>
    <lineage>
        <taxon>Bacteria</taxon>
        <taxon>Bacillati</taxon>
        <taxon>Bacillota</taxon>
        <taxon>Clostridia</taxon>
        <taxon>Peptostreptococcales</taxon>
        <taxon>Caminicellaceae</taxon>
        <taxon>Paramaledivibacter</taxon>
    </lineage>
</organism>
<dbReference type="OrthoDB" id="166089at2"/>
<dbReference type="GO" id="GO:0071978">
    <property type="term" value="P:bacterial-type flagellum-dependent swarming motility"/>
    <property type="evidence" value="ECO:0007669"/>
    <property type="project" value="TreeGrafter"/>
</dbReference>
<dbReference type="AlphaFoldDB" id="A0A1M6N7B3"/>